<keyword evidence="2" id="KW-1185">Reference proteome</keyword>
<name>A0ACB9R359_9MYRT</name>
<accession>A0ACB9R359</accession>
<evidence type="ECO:0000313" key="2">
    <source>
        <dbReference type="Proteomes" id="UP001057402"/>
    </source>
</evidence>
<protein>
    <submittedName>
        <fullName evidence="1">Uncharacterized protein</fullName>
    </submittedName>
</protein>
<dbReference type="EMBL" id="CM042883">
    <property type="protein sequence ID" value="KAI4372872.1"/>
    <property type="molecule type" value="Genomic_DNA"/>
</dbReference>
<organism evidence="1 2">
    <name type="scientific">Melastoma candidum</name>
    <dbReference type="NCBI Taxonomy" id="119954"/>
    <lineage>
        <taxon>Eukaryota</taxon>
        <taxon>Viridiplantae</taxon>
        <taxon>Streptophyta</taxon>
        <taxon>Embryophyta</taxon>
        <taxon>Tracheophyta</taxon>
        <taxon>Spermatophyta</taxon>
        <taxon>Magnoliopsida</taxon>
        <taxon>eudicotyledons</taxon>
        <taxon>Gunneridae</taxon>
        <taxon>Pentapetalae</taxon>
        <taxon>rosids</taxon>
        <taxon>malvids</taxon>
        <taxon>Myrtales</taxon>
        <taxon>Melastomataceae</taxon>
        <taxon>Melastomatoideae</taxon>
        <taxon>Melastomateae</taxon>
        <taxon>Melastoma</taxon>
    </lineage>
</organism>
<proteinExistence type="predicted"/>
<evidence type="ECO:0000313" key="1">
    <source>
        <dbReference type="EMBL" id="KAI4372872.1"/>
    </source>
</evidence>
<reference evidence="2" key="1">
    <citation type="journal article" date="2023" name="Front. Plant Sci.">
        <title>Chromosomal-level genome assembly of Melastoma candidum provides insights into trichome evolution.</title>
        <authorList>
            <person name="Zhong Y."/>
            <person name="Wu W."/>
            <person name="Sun C."/>
            <person name="Zou P."/>
            <person name="Liu Y."/>
            <person name="Dai S."/>
            <person name="Zhou R."/>
        </authorList>
    </citation>
    <scope>NUCLEOTIDE SEQUENCE [LARGE SCALE GENOMIC DNA]</scope>
</reference>
<gene>
    <name evidence="1" type="ORF">MLD38_011056</name>
</gene>
<comment type="caution">
    <text evidence="1">The sequence shown here is derived from an EMBL/GenBank/DDBJ whole genome shotgun (WGS) entry which is preliminary data.</text>
</comment>
<sequence length="330" mass="36557">MDDTHTTDRCNTFRKYLQNNQGYSWYDLTPLEVVAMGIVSPSSRSASNNSQRGFKSPPSSEHRPATRGGRGGPHGGGRAPEQQPRAFERPKRHLEFNDSSSQQGAKPGQVRHCHSGESRSRNVEEDDLSRTQQSERPQEKGNKQRHGTPKDPDHLALHLVNYFLKLVDLSSNGEIVVTPARSTAIGTCETNNTCSELQQVPTRTVVGYDPFVGDFVEKAVGKTTLLPRARKKRDRRLSHVAKRPRPALSGATLPATVPTKGLNAEAEHFESTDHSEEPGSSFDHTPLRSEIPSDVDREMRPFVSCNALTLPVAFTNKRKVETLRGKVPLP</sequence>
<dbReference type="Proteomes" id="UP001057402">
    <property type="component" value="Chromosome 4"/>
</dbReference>